<dbReference type="Pfam" id="PF25120">
    <property type="entry name" value="DUF7814"/>
    <property type="match status" value="1"/>
</dbReference>
<reference evidence="12 13" key="1">
    <citation type="submission" date="2019-06" db="EMBL/GenBank/DDBJ databases">
        <title>Description Trichococcus psychrophilus sp. nov., isolated from a cold spring, by genomic and phenotypic analyses.</title>
        <authorList>
            <person name="Zakharyuk A."/>
        </authorList>
    </citation>
    <scope>NUCLEOTIDE SEQUENCE [LARGE SCALE GENOMIC DNA]</scope>
    <source>
        <strain evidence="12 13">SKBG</strain>
    </source>
</reference>
<dbReference type="PANTHER" id="PTHR33841">
    <property type="entry name" value="DNA METHYLTRANSFERASE YEEA-RELATED"/>
    <property type="match status" value="1"/>
</dbReference>
<evidence type="ECO:0000256" key="6">
    <source>
        <dbReference type="ARBA" id="ARBA00023125"/>
    </source>
</evidence>
<sequence length="1201" mass="139216">MPIKGLTLKESMNKNVQAIMPQEDEKKAFENKLISYFEILQSKQNESEEHQKNLISDFLKSILPNNFINTSNRIDLAIYNGQDSTSTLGVIIETKRLNNVSEMMTTKNINTKAFQEVVSYYLFERIVSENVEIKKVIITNGLSWFVIEAKELEKHFYKNKKLRDYYDKWQKNQLSSPNTDFLYTEVIKPEIDKAIDKGIAIAHFDLKDALASTRPFKLKKNNLTQLYRFFSAENLLNKEIFTDSNKLNKAFYDELLYIMGLEETKEGASKVIKRLKPEKRQYASLVESIISRLNQNDVSVDKQYDNAIQLAVVWVNRILFLKLLESQLVAFNADESFKFLTHEKIKTYGDLSDLFFGILAKRHEQRDPRLEEKFGYIPYLNSSLFEETELEQNRDGITIDRLREEDIEIYSKTALKGAAGKRKTGKMDIHQYLFEFLNAFDFSTTITGKANSKNELINASVLGLIFEKINGYADGSFFTPGKITMYMSRKAIQTAVVDKINLKFGWKANNIQDIKNYINEIESIADRTAKRLEISNEIDTLKICDPAVGSGHFLVSILNEIIALKSELRVLFDEENNPLEINAYVTNDELVIQDNYGDNFSYHTGNIQSFKIQKALFIQKQSIIENCLFGVDINPNSANICRLRLWIELLKNSYYDETGELVTLPNIDINIKVGDSLLHKFDFDSSFDMRKNDFKEYLSLVKVYKNTNNKQTKADIFDKIRNIKTSFDDTATNPELKRLKKLKKELSAAGVVNLFVDEKAEQKRFNEVSKQLSEAQKDFDKAMQNPMFANGLEWRMEFPEILDEDGNFKGFDLVIGNPPYIFARNQSFTLDMKKYYSKTYKVSEYQANTYTLFIELAYKLMRSGGTFSYIIPNNFLTIQTNSKIRSFITKETSDVFLINSLDKIFADASVDNCIISFKKNEPNWIEVSELKDEEVNKIGRVESSFFGDPPTFSLSMVQFKKAISAFWKVNSFPVLSRPEIATVTTGIKAYQIGKGKPKQTAYEKENRVYHSEDQIDETYIKYLEGKNVSRYKLTWNGEWIKYGEHLAEPRYSISFDKPRILVRQIPTKKSYAIEAVYTDNYSINDINSMNIIDIQINPLYLLGVINSKLMTLWFTMKFDKFQRRIFPQFKVNELSDFPIPDGNEEQQSLIAELVQKLMDEMKKEEKDESLISTLNIQIDEYVMELFGLTEDEKQSVRDFEV</sequence>
<keyword evidence="5" id="KW-0680">Restriction system</keyword>
<keyword evidence="6" id="KW-0238">DNA-binding</keyword>
<keyword evidence="2" id="KW-0489">Methyltransferase</keyword>
<keyword evidence="3" id="KW-0808">Transferase</keyword>
<gene>
    <name evidence="12" type="ORF">FHK04_13055</name>
</gene>
<dbReference type="GO" id="GO:0009007">
    <property type="term" value="F:site-specific DNA-methyltransferase (adenine-specific) activity"/>
    <property type="evidence" value="ECO:0007669"/>
    <property type="project" value="UniProtKB-EC"/>
</dbReference>
<dbReference type="InterPro" id="IPR056716">
    <property type="entry name" value="DUF7814"/>
</dbReference>
<feature type="domain" description="DUF7814" evidence="11">
    <location>
        <begin position="244"/>
        <end position="455"/>
    </location>
</feature>
<feature type="domain" description="Type II methyltransferase M.TaqI-like" evidence="8">
    <location>
        <begin position="626"/>
        <end position="899"/>
    </location>
</feature>
<keyword evidence="12" id="KW-0255">Endonuclease</keyword>
<dbReference type="PANTHER" id="PTHR33841:SF1">
    <property type="entry name" value="DNA METHYLTRANSFERASE A"/>
    <property type="match status" value="1"/>
</dbReference>
<dbReference type="Pfam" id="PF07669">
    <property type="entry name" value="Eco57I"/>
    <property type="match status" value="1"/>
</dbReference>
<keyword evidence="12" id="KW-0540">Nuclease</keyword>
<dbReference type="GO" id="GO:0003677">
    <property type="term" value="F:DNA binding"/>
    <property type="evidence" value="ECO:0007669"/>
    <property type="project" value="UniProtKB-KW"/>
</dbReference>
<evidence type="ECO:0000256" key="2">
    <source>
        <dbReference type="ARBA" id="ARBA00022603"/>
    </source>
</evidence>
<keyword evidence="13" id="KW-1185">Reference proteome</keyword>
<feature type="domain" description="TaqI-like C-terminal specificity" evidence="9">
    <location>
        <begin position="1021"/>
        <end position="1139"/>
    </location>
</feature>
<keyword evidence="12" id="KW-0378">Hydrolase</keyword>
<evidence type="ECO:0000313" key="12">
    <source>
        <dbReference type="EMBL" id="TNV68098.1"/>
    </source>
</evidence>
<keyword evidence="4" id="KW-0949">S-adenosyl-L-methionine</keyword>
<evidence type="ECO:0000259" key="11">
    <source>
        <dbReference type="Pfam" id="PF25120"/>
    </source>
</evidence>
<dbReference type="SUPFAM" id="SSF53335">
    <property type="entry name" value="S-adenosyl-L-methionine-dependent methyltransferases"/>
    <property type="match status" value="1"/>
</dbReference>
<dbReference type="Gene3D" id="3.40.50.150">
    <property type="entry name" value="Vaccinia Virus protein VP39"/>
    <property type="match status" value="1"/>
</dbReference>
<dbReference type="EC" id="2.1.1.72" evidence="1"/>
<dbReference type="AlphaFoldDB" id="A0A5C5E6G0"/>
<evidence type="ECO:0000259" key="10">
    <source>
        <dbReference type="Pfam" id="PF23653"/>
    </source>
</evidence>
<name>A0A5C5E6G0_9LACT</name>
<dbReference type="Pfam" id="PF12950">
    <property type="entry name" value="TaqI_C"/>
    <property type="match status" value="1"/>
</dbReference>
<evidence type="ECO:0000313" key="13">
    <source>
        <dbReference type="Proteomes" id="UP000313395"/>
    </source>
</evidence>
<evidence type="ECO:0000259" key="9">
    <source>
        <dbReference type="Pfam" id="PF12950"/>
    </source>
</evidence>
<comment type="catalytic activity">
    <reaction evidence="7">
        <text>a 2'-deoxyadenosine in DNA + S-adenosyl-L-methionine = an N(6)-methyl-2'-deoxyadenosine in DNA + S-adenosyl-L-homocysteine + H(+)</text>
        <dbReference type="Rhea" id="RHEA:15197"/>
        <dbReference type="Rhea" id="RHEA-COMP:12418"/>
        <dbReference type="Rhea" id="RHEA-COMP:12419"/>
        <dbReference type="ChEBI" id="CHEBI:15378"/>
        <dbReference type="ChEBI" id="CHEBI:57856"/>
        <dbReference type="ChEBI" id="CHEBI:59789"/>
        <dbReference type="ChEBI" id="CHEBI:90615"/>
        <dbReference type="ChEBI" id="CHEBI:90616"/>
        <dbReference type="EC" id="2.1.1.72"/>
    </reaction>
</comment>
<dbReference type="InterPro" id="IPR050953">
    <property type="entry name" value="N4_N6_ade-DNA_methylase"/>
</dbReference>
<dbReference type="RefSeq" id="WP_140187280.1">
    <property type="nucleotide sequence ID" value="NZ_VENO01000005.1"/>
</dbReference>
<evidence type="ECO:0000256" key="1">
    <source>
        <dbReference type="ARBA" id="ARBA00011900"/>
    </source>
</evidence>
<dbReference type="PRINTS" id="PR00507">
    <property type="entry name" value="N12N6MTFRASE"/>
</dbReference>
<protein>
    <recommendedName>
        <fullName evidence="1">site-specific DNA-methyltransferase (adenine-specific)</fullName>
        <ecNumber evidence="1">2.1.1.72</ecNumber>
    </recommendedName>
</protein>
<dbReference type="InterPro" id="IPR029063">
    <property type="entry name" value="SAM-dependent_MTases_sf"/>
</dbReference>
<dbReference type="EMBL" id="VENO01000005">
    <property type="protein sequence ID" value="TNV68098.1"/>
    <property type="molecule type" value="Genomic_DNA"/>
</dbReference>
<dbReference type="InterPro" id="IPR011639">
    <property type="entry name" value="MethylTrfase_TaqI-like_dom"/>
</dbReference>
<dbReference type="InterPro" id="IPR055573">
    <property type="entry name" value="DUF7149"/>
</dbReference>
<evidence type="ECO:0000259" key="8">
    <source>
        <dbReference type="Pfam" id="PF07669"/>
    </source>
</evidence>
<dbReference type="Pfam" id="PF23653">
    <property type="entry name" value="DUF7149"/>
    <property type="match status" value="1"/>
</dbReference>
<evidence type="ECO:0000256" key="3">
    <source>
        <dbReference type="ARBA" id="ARBA00022679"/>
    </source>
</evidence>
<dbReference type="InterPro" id="IPR002052">
    <property type="entry name" value="DNA_methylase_N6_adenine_CS"/>
</dbReference>
<dbReference type="InterPro" id="IPR025931">
    <property type="entry name" value="TaqI_C"/>
</dbReference>
<dbReference type="GO" id="GO:0004519">
    <property type="term" value="F:endonuclease activity"/>
    <property type="evidence" value="ECO:0007669"/>
    <property type="project" value="UniProtKB-KW"/>
</dbReference>
<evidence type="ECO:0000256" key="5">
    <source>
        <dbReference type="ARBA" id="ARBA00022747"/>
    </source>
</evidence>
<dbReference type="PROSITE" id="PS00092">
    <property type="entry name" value="N6_MTASE"/>
    <property type="match status" value="1"/>
</dbReference>
<feature type="domain" description="DUF7149" evidence="10">
    <location>
        <begin position="7"/>
        <end position="243"/>
    </location>
</feature>
<evidence type="ECO:0000256" key="4">
    <source>
        <dbReference type="ARBA" id="ARBA00022691"/>
    </source>
</evidence>
<organism evidence="12 13">
    <name type="scientific">Trichococcus shcherbakoviae subsp. psychrophilus</name>
    <dbReference type="NCBI Taxonomy" id="2585775"/>
    <lineage>
        <taxon>Bacteria</taxon>
        <taxon>Bacillati</taxon>
        <taxon>Bacillota</taxon>
        <taxon>Bacilli</taxon>
        <taxon>Lactobacillales</taxon>
        <taxon>Carnobacteriaceae</taxon>
        <taxon>Trichococcus</taxon>
    </lineage>
</organism>
<proteinExistence type="predicted"/>
<comment type="caution">
    <text evidence="12">The sequence shown here is derived from an EMBL/GenBank/DDBJ whole genome shotgun (WGS) entry which is preliminary data.</text>
</comment>
<dbReference type="GO" id="GO:0009307">
    <property type="term" value="P:DNA restriction-modification system"/>
    <property type="evidence" value="ECO:0007669"/>
    <property type="project" value="UniProtKB-KW"/>
</dbReference>
<dbReference type="Proteomes" id="UP000313395">
    <property type="component" value="Unassembled WGS sequence"/>
</dbReference>
<evidence type="ECO:0000256" key="7">
    <source>
        <dbReference type="ARBA" id="ARBA00047942"/>
    </source>
</evidence>
<accession>A0A5C5E6G0</accession>
<dbReference type="GO" id="GO:0032259">
    <property type="term" value="P:methylation"/>
    <property type="evidence" value="ECO:0007669"/>
    <property type="project" value="UniProtKB-KW"/>
</dbReference>